<dbReference type="RefSeq" id="WP_109251781.1">
    <property type="nucleotide sequence ID" value="NZ_QEXV01000001.1"/>
</dbReference>
<keyword evidence="1" id="KW-0808">Transferase</keyword>
<dbReference type="PANTHER" id="PTHR43356:SF2">
    <property type="entry name" value="PHOSPHATE ACETYLTRANSFERASE"/>
    <property type="match status" value="1"/>
</dbReference>
<dbReference type="Proteomes" id="UP000245168">
    <property type="component" value="Unassembled WGS sequence"/>
</dbReference>
<protein>
    <submittedName>
        <fullName evidence="4">Enoyl-CoA hydratase</fullName>
    </submittedName>
</protein>
<evidence type="ECO:0000259" key="3">
    <source>
        <dbReference type="Pfam" id="PF01515"/>
    </source>
</evidence>
<keyword evidence="2" id="KW-0012">Acyltransferase</keyword>
<dbReference type="GO" id="GO:0016746">
    <property type="term" value="F:acyltransferase activity"/>
    <property type="evidence" value="ECO:0007669"/>
    <property type="project" value="UniProtKB-KW"/>
</dbReference>
<dbReference type="AlphaFoldDB" id="A0A2U2BWV7"/>
<dbReference type="InterPro" id="IPR029069">
    <property type="entry name" value="HotDog_dom_sf"/>
</dbReference>
<evidence type="ECO:0000313" key="4">
    <source>
        <dbReference type="EMBL" id="PWE18506.1"/>
    </source>
</evidence>
<accession>A0A2U2BWV7</accession>
<evidence type="ECO:0000313" key="5">
    <source>
        <dbReference type="Proteomes" id="UP000245168"/>
    </source>
</evidence>
<organism evidence="4 5">
    <name type="scientific">Marinicauda salina</name>
    <dbReference type="NCBI Taxonomy" id="2135793"/>
    <lineage>
        <taxon>Bacteria</taxon>
        <taxon>Pseudomonadati</taxon>
        <taxon>Pseudomonadota</taxon>
        <taxon>Alphaproteobacteria</taxon>
        <taxon>Maricaulales</taxon>
        <taxon>Maricaulaceae</taxon>
        <taxon>Marinicauda</taxon>
    </lineage>
</organism>
<dbReference type="Gene3D" id="3.10.129.10">
    <property type="entry name" value="Hotdog Thioesterase"/>
    <property type="match status" value="1"/>
</dbReference>
<gene>
    <name evidence="4" type="ORF">DDZ18_02560</name>
</gene>
<comment type="caution">
    <text evidence="4">The sequence shown here is derived from an EMBL/GenBank/DDBJ whole genome shotgun (WGS) entry which is preliminary data.</text>
</comment>
<dbReference type="Pfam" id="PF01515">
    <property type="entry name" value="PTA_PTB"/>
    <property type="match status" value="1"/>
</dbReference>
<feature type="domain" description="Phosphate acetyl/butaryl transferase" evidence="3">
    <location>
        <begin position="230"/>
        <end position="433"/>
    </location>
</feature>
<sequence>MDYYENRTYDELETGEHASLTRTLSADDIEMIGVMAGAVTAPRAGETGVDGAAMWTAGLVVAALSVKLPGPGTTILGQDLEFGKPVAPGDAVTVEVRVLEKGEDRRVRLAVHGENETGETVVTGEVEVAAPAERARLQRQTRPQVFLHEQGLRLKGLIERARRYDPVRTAVVHPVDDKSLGGALAAAEAGLVEPVLVGPRAKIEAAAKAADLDISALELVDAPHSHAAAARAVAMAREGAVAALMKGALHTDEIMGEVVSSEHGLRTERRISHVMVTDAPAYPKLLLITDAAINIAPDLEEKRDIVQNAIDLARALDIAAPKVAILAAIETVYPRMRSTVEAAALCKMADRGQITGGALDGPLAFDNAVSPDAAQTKGLDSPVAGQADILVAPDIEAGNILVKQLDYLAGATAAGVVMGARVPIILTSRSEGVLPRVAASAVAQLYVNNKVRPAE</sequence>
<dbReference type="OrthoDB" id="9800237at2"/>
<dbReference type="Gene3D" id="3.40.718.10">
    <property type="entry name" value="Isopropylmalate Dehydrogenase"/>
    <property type="match status" value="1"/>
</dbReference>
<keyword evidence="5" id="KW-1185">Reference proteome</keyword>
<dbReference type="SUPFAM" id="SSF54637">
    <property type="entry name" value="Thioesterase/thiol ester dehydrase-isomerase"/>
    <property type="match status" value="1"/>
</dbReference>
<evidence type="ECO:0000256" key="1">
    <source>
        <dbReference type="ARBA" id="ARBA00022679"/>
    </source>
</evidence>
<reference evidence="5" key="1">
    <citation type="submission" date="2018-05" db="EMBL/GenBank/DDBJ databases">
        <authorList>
            <person name="Liu B.-T."/>
        </authorList>
    </citation>
    <scope>NUCLEOTIDE SEQUENCE [LARGE SCALE GENOMIC DNA]</scope>
    <source>
        <strain evidence="5">WD6-1</strain>
    </source>
</reference>
<dbReference type="NCBIfam" id="NF008852">
    <property type="entry name" value="PRK11890.1"/>
    <property type="match status" value="1"/>
</dbReference>
<dbReference type="InterPro" id="IPR050500">
    <property type="entry name" value="Phos_Acetyltrans/Butyryltrans"/>
</dbReference>
<dbReference type="EMBL" id="QEXV01000001">
    <property type="protein sequence ID" value="PWE18506.1"/>
    <property type="molecule type" value="Genomic_DNA"/>
</dbReference>
<dbReference type="NCBIfam" id="NF006045">
    <property type="entry name" value="PRK08190.1"/>
    <property type="match status" value="1"/>
</dbReference>
<name>A0A2U2BWV7_9PROT</name>
<dbReference type="PANTHER" id="PTHR43356">
    <property type="entry name" value="PHOSPHATE ACETYLTRANSFERASE"/>
    <property type="match status" value="1"/>
</dbReference>
<evidence type="ECO:0000256" key="2">
    <source>
        <dbReference type="ARBA" id="ARBA00023315"/>
    </source>
</evidence>
<proteinExistence type="predicted"/>
<dbReference type="SUPFAM" id="SSF53659">
    <property type="entry name" value="Isocitrate/Isopropylmalate dehydrogenase-like"/>
    <property type="match status" value="1"/>
</dbReference>
<dbReference type="InterPro" id="IPR002505">
    <property type="entry name" value="PTA_PTB"/>
</dbReference>